<keyword evidence="10" id="KW-1185">Reference proteome</keyword>
<evidence type="ECO:0000256" key="2">
    <source>
        <dbReference type="ARBA" id="ARBA00004370"/>
    </source>
</evidence>
<dbReference type="GO" id="GO:0005506">
    <property type="term" value="F:iron ion binding"/>
    <property type="evidence" value="ECO:0007669"/>
    <property type="project" value="InterPro"/>
</dbReference>
<dbReference type="Gene3D" id="1.10.630.10">
    <property type="entry name" value="Cytochrome P450"/>
    <property type="match status" value="1"/>
</dbReference>
<evidence type="ECO:0000256" key="5">
    <source>
        <dbReference type="ARBA" id="ARBA00022723"/>
    </source>
</evidence>
<dbReference type="InterPro" id="IPR036396">
    <property type="entry name" value="Cyt_P450_sf"/>
</dbReference>
<reference evidence="9 10" key="1">
    <citation type="submission" date="2020-08" db="EMBL/GenBank/DDBJ databases">
        <title>Plant Genome Project.</title>
        <authorList>
            <person name="Zhang R.-G."/>
        </authorList>
    </citation>
    <scope>NUCLEOTIDE SEQUENCE [LARGE SCALE GENOMIC DNA]</scope>
    <source>
        <tissue evidence="9">Rhizome</tissue>
    </source>
</reference>
<dbReference type="Proteomes" id="UP000734854">
    <property type="component" value="Unassembled WGS sequence"/>
</dbReference>
<name>A0A8J5FQY5_ZINOF</name>
<evidence type="ECO:0000256" key="6">
    <source>
        <dbReference type="ARBA" id="ARBA00023002"/>
    </source>
</evidence>
<comment type="similarity">
    <text evidence="3">Belongs to the cytochrome P450 family.</text>
</comment>
<keyword evidence="5" id="KW-0479">Metal-binding</keyword>
<evidence type="ECO:0000256" key="8">
    <source>
        <dbReference type="ARBA" id="ARBA00023033"/>
    </source>
</evidence>
<keyword evidence="7" id="KW-0408">Iron</keyword>
<keyword evidence="6" id="KW-0560">Oxidoreductase</keyword>
<accession>A0A8J5FQY5</accession>
<comment type="subcellular location">
    <subcellularLocation>
        <location evidence="2">Membrane</location>
    </subcellularLocation>
</comment>
<protein>
    <submittedName>
        <fullName evidence="9">Uncharacterized protein</fullName>
    </submittedName>
</protein>
<dbReference type="PANTHER" id="PTHR47948:SF1">
    <property type="entry name" value="TRANS-CINNAMATE 4-MONOOXYGENASE"/>
    <property type="match status" value="1"/>
</dbReference>
<dbReference type="GO" id="GO:0009808">
    <property type="term" value="P:lignin metabolic process"/>
    <property type="evidence" value="ECO:0007669"/>
    <property type="project" value="TreeGrafter"/>
</dbReference>
<dbReference type="PANTHER" id="PTHR47948">
    <property type="entry name" value="TRANS-CINNAMATE 4-MONOOXYGENASE"/>
    <property type="match status" value="1"/>
</dbReference>
<dbReference type="GO" id="GO:0020037">
    <property type="term" value="F:heme binding"/>
    <property type="evidence" value="ECO:0007669"/>
    <property type="project" value="InterPro"/>
</dbReference>
<evidence type="ECO:0000313" key="10">
    <source>
        <dbReference type="Proteomes" id="UP000734854"/>
    </source>
</evidence>
<dbReference type="EMBL" id="JACMSC010000014">
    <property type="protein sequence ID" value="KAG6489095.1"/>
    <property type="molecule type" value="Genomic_DNA"/>
</dbReference>
<dbReference type="AlphaFoldDB" id="A0A8J5FQY5"/>
<sequence length="183" mass="20957">MYNKMFRIKFDRQFESEEDPLFNKLKAINFERSGLSQSFEFNYGDFIPVLRPFLIGLPQQVQRSEGPPAADLPRALRLREKWGIAELVNHPAIQSKLRRELDAALGSVQLKEPDLVRLPYLNAVTSDGDKNGASTSGDLPLLASTPYAQLRPVFLLSKSSSAEDSLLRWARDWRRRVKFYSDQ</sequence>
<evidence type="ECO:0000256" key="4">
    <source>
        <dbReference type="ARBA" id="ARBA00022617"/>
    </source>
</evidence>
<comment type="caution">
    <text evidence="9">The sequence shown here is derived from an EMBL/GenBank/DDBJ whole genome shotgun (WGS) entry which is preliminary data.</text>
</comment>
<dbReference type="Pfam" id="PF00067">
    <property type="entry name" value="p450"/>
    <property type="match status" value="1"/>
</dbReference>
<keyword evidence="8" id="KW-0503">Monooxygenase</keyword>
<proteinExistence type="inferred from homology"/>
<evidence type="ECO:0000256" key="3">
    <source>
        <dbReference type="ARBA" id="ARBA00010617"/>
    </source>
</evidence>
<evidence type="ECO:0000256" key="7">
    <source>
        <dbReference type="ARBA" id="ARBA00023004"/>
    </source>
</evidence>
<dbReference type="SUPFAM" id="SSF48264">
    <property type="entry name" value="Cytochrome P450"/>
    <property type="match status" value="1"/>
</dbReference>
<comment type="cofactor">
    <cofactor evidence="1">
        <name>heme</name>
        <dbReference type="ChEBI" id="CHEBI:30413"/>
    </cofactor>
</comment>
<evidence type="ECO:0000313" key="9">
    <source>
        <dbReference type="EMBL" id="KAG6489095.1"/>
    </source>
</evidence>
<evidence type="ECO:0000256" key="1">
    <source>
        <dbReference type="ARBA" id="ARBA00001971"/>
    </source>
</evidence>
<keyword evidence="4" id="KW-0349">Heme</keyword>
<gene>
    <name evidence="9" type="ORF">ZIOFF_050353</name>
</gene>
<dbReference type="GO" id="GO:0016710">
    <property type="term" value="F:trans-cinnamate 4-monooxygenase activity"/>
    <property type="evidence" value="ECO:0007669"/>
    <property type="project" value="TreeGrafter"/>
</dbReference>
<dbReference type="GO" id="GO:0016020">
    <property type="term" value="C:membrane"/>
    <property type="evidence" value="ECO:0007669"/>
    <property type="project" value="UniProtKB-SubCell"/>
</dbReference>
<dbReference type="InterPro" id="IPR001128">
    <property type="entry name" value="Cyt_P450"/>
</dbReference>
<organism evidence="9 10">
    <name type="scientific">Zingiber officinale</name>
    <name type="common">Ginger</name>
    <name type="synonym">Amomum zingiber</name>
    <dbReference type="NCBI Taxonomy" id="94328"/>
    <lineage>
        <taxon>Eukaryota</taxon>
        <taxon>Viridiplantae</taxon>
        <taxon>Streptophyta</taxon>
        <taxon>Embryophyta</taxon>
        <taxon>Tracheophyta</taxon>
        <taxon>Spermatophyta</taxon>
        <taxon>Magnoliopsida</taxon>
        <taxon>Liliopsida</taxon>
        <taxon>Zingiberales</taxon>
        <taxon>Zingiberaceae</taxon>
        <taxon>Zingiber</taxon>
    </lineage>
</organism>